<dbReference type="Gene3D" id="3.90.190.10">
    <property type="entry name" value="Protein tyrosine phosphatase superfamily"/>
    <property type="match status" value="1"/>
</dbReference>
<feature type="domain" description="Tyrosine specific protein phosphatases" evidence="1">
    <location>
        <begin position="138"/>
        <end position="195"/>
    </location>
</feature>
<dbReference type="AlphaFoldDB" id="A0A8H7JEZ0"/>
<evidence type="ECO:0000313" key="2">
    <source>
        <dbReference type="EMBL" id="KAF9701591.1"/>
    </source>
</evidence>
<dbReference type="PANTHER" id="PTHR31126:SF1">
    <property type="entry name" value="TYROSINE SPECIFIC PROTEIN PHOSPHATASES DOMAIN-CONTAINING PROTEIN"/>
    <property type="match status" value="1"/>
</dbReference>
<dbReference type="InterPro" id="IPR026893">
    <property type="entry name" value="Tyr/Ser_Pase_IphP-type"/>
</dbReference>
<dbReference type="Pfam" id="PF13350">
    <property type="entry name" value="Y_phosphatase3"/>
    <property type="match status" value="1"/>
</dbReference>
<dbReference type="PANTHER" id="PTHR31126">
    <property type="entry name" value="TYROSINE-PROTEIN PHOSPHATASE"/>
    <property type="match status" value="1"/>
</dbReference>
<dbReference type="GO" id="GO:0004721">
    <property type="term" value="F:phosphoprotein phosphatase activity"/>
    <property type="evidence" value="ECO:0007669"/>
    <property type="project" value="InterPro"/>
</dbReference>
<organism evidence="2 3">
    <name type="scientific">Ascochyta lentis</name>
    <dbReference type="NCBI Taxonomy" id="205686"/>
    <lineage>
        <taxon>Eukaryota</taxon>
        <taxon>Fungi</taxon>
        <taxon>Dikarya</taxon>
        <taxon>Ascomycota</taxon>
        <taxon>Pezizomycotina</taxon>
        <taxon>Dothideomycetes</taxon>
        <taxon>Pleosporomycetidae</taxon>
        <taxon>Pleosporales</taxon>
        <taxon>Pleosporineae</taxon>
        <taxon>Didymellaceae</taxon>
        <taxon>Ascochyta</taxon>
    </lineage>
</organism>
<reference evidence="2" key="2">
    <citation type="submission" date="2020-09" db="EMBL/GenBank/DDBJ databases">
        <title>Reference genome assembly for Australian Ascochyta lentis isolate Al4.</title>
        <authorList>
            <person name="Lee R.C."/>
            <person name="Farfan-Caceres L.M."/>
            <person name="Debler J.W."/>
            <person name="Williams A.H."/>
            <person name="Henares B.M."/>
        </authorList>
    </citation>
    <scope>NUCLEOTIDE SEQUENCE</scope>
    <source>
        <strain evidence="2">Al4</strain>
    </source>
</reference>
<dbReference type="OrthoDB" id="449382at2759"/>
<accession>A0A8H7JEZ0</accession>
<dbReference type="InterPro" id="IPR000387">
    <property type="entry name" value="Tyr_Pase_dom"/>
</dbReference>
<evidence type="ECO:0000259" key="1">
    <source>
        <dbReference type="PROSITE" id="PS50056"/>
    </source>
</evidence>
<dbReference type="InterPro" id="IPR029021">
    <property type="entry name" value="Prot-tyrosine_phosphatase-like"/>
</dbReference>
<keyword evidence="3" id="KW-1185">Reference proteome</keyword>
<dbReference type="PROSITE" id="PS50056">
    <property type="entry name" value="TYR_PHOSPHATASE_2"/>
    <property type="match status" value="1"/>
</dbReference>
<evidence type="ECO:0000313" key="3">
    <source>
        <dbReference type="Proteomes" id="UP000651452"/>
    </source>
</evidence>
<protein>
    <recommendedName>
        <fullName evidence="1">Tyrosine specific protein phosphatases domain-containing protein</fullName>
    </recommendedName>
</protein>
<comment type="caution">
    <text evidence="2">The sequence shown here is derived from an EMBL/GenBank/DDBJ whole genome shotgun (WGS) entry which is preliminary data.</text>
</comment>
<dbReference type="PROSITE" id="PS00383">
    <property type="entry name" value="TYR_PHOSPHATASE_1"/>
    <property type="match status" value="1"/>
</dbReference>
<dbReference type="Proteomes" id="UP000651452">
    <property type="component" value="Unassembled WGS sequence"/>
</dbReference>
<sequence length="336" mass="36976">MTTPSDHPLPTPPFHPIPNIANLRDAALYPLPTPLGKLRTNLLFRSADVSSLTLSGWEAVHALGVAHVFDLRSKPEVERSPAGSVSDPEGSAAQKPEWIDAMDKAGVQRTWVPVFAEKDYSPEGLAGRYAKYMAESVEGFVQAYRDILASGGKAYRTIFLYLANLPVSGAEGSEETTARGALIHCTAGKDRTGVFFGILFDFLGVSREAIAEEYNLTELGLRHIREDVVARLLQSPGFKKYMLSLMTGEELSKEDLAKLIEKGDVQDEEELVISPEVREKGRQAALRMVGARKESMLATLEMVDREFGGSEKYMRTVCGLSDDDLDKLRTVLVVEK</sequence>
<name>A0A8H7JEZ0_9PLEO</name>
<reference evidence="2" key="1">
    <citation type="submission" date="2018-12" db="EMBL/GenBank/DDBJ databases">
        <authorList>
            <person name="Syme R.A."/>
            <person name="Farfan-Caceres L."/>
            <person name="Lichtenzveig J."/>
        </authorList>
    </citation>
    <scope>NUCLEOTIDE SEQUENCE</scope>
    <source>
        <strain evidence="2">Al4</strain>
    </source>
</reference>
<dbReference type="InterPro" id="IPR016130">
    <property type="entry name" value="Tyr_Pase_AS"/>
</dbReference>
<dbReference type="SUPFAM" id="SSF52799">
    <property type="entry name" value="(Phosphotyrosine protein) phosphatases II"/>
    <property type="match status" value="2"/>
</dbReference>
<proteinExistence type="predicted"/>
<gene>
    <name evidence="2" type="ORF">EKO04_000909</name>
</gene>
<dbReference type="EMBL" id="RZGK01000002">
    <property type="protein sequence ID" value="KAF9701591.1"/>
    <property type="molecule type" value="Genomic_DNA"/>
</dbReference>